<dbReference type="InterPro" id="IPR009006">
    <property type="entry name" value="Ala_racemase/Decarboxylase_C"/>
</dbReference>
<evidence type="ECO:0000256" key="5">
    <source>
        <dbReference type="PIRSR" id="PIRSR600183-50"/>
    </source>
</evidence>
<dbReference type="Proteomes" id="UP000218181">
    <property type="component" value="Unassembled WGS sequence"/>
</dbReference>
<keyword evidence="8" id="KW-1185">Reference proteome</keyword>
<dbReference type="InterPro" id="IPR000183">
    <property type="entry name" value="Orn/DAP/Arg_de-COase"/>
</dbReference>
<feature type="modified residue" description="N6-(pyridoxal phosphate)lysine" evidence="5">
    <location>
        <position position="54"/>
    </location>
</feature>
<evidence type="ECO:0000313" key="8">
    <source>
        <dbReference type="Proteomes" id="UP000218181"/>
    </source>
</evidence>
<feature type="domain" description="Orn/DAP/Arg decarboxylase 2 N-terminal" evidence="6">
    <location>
        <begin position="30"/>
        <end position="282"/>
    </location>
</feature>
<gene>
    <name evidence="7" type="ORF">RT41_GL000399</name>
</gene>
<name>A0A2A5RJA7_9LACT</name>
<dbReference type="PANTHER" id="PTHR43727:SF2">
    <property type="entry name" value="GROUP IV DECARBOXYLASE"/>
    <property type="match status" value="1"/>
</dbReference>
<comment type="cofactor">
    <cofactor evidence="1 5">
        <name>pyridoxal 5'-phosphate</name>
        <dbReference type="ChEBI" id="CHEBI:597326"/>
    </cofactor>
</comment>
<dbReference type="InterPro" id="IPR022644">
    <property type="entry name" value="De-COase2_N"/>
</dbReference>
<evidence type="ECO:0000256" key="1">
    <source>
        <dbReference type="ARBA" id="ARBA00001933"/>
    </source>
</evidence>
<dbReference type="SUPFAM" id="SSF50621">
    <property type="entry name" value="Alanine racemase C-terminal domain-like"/>
    <property type="match status" value="1"/>
</dbReference>
<dbReference type="InterPro" id="IPR002986">
    <property type="entry name" value="DAP_deCOOHase_LysA"/>
</dbReference>
<keyword evidence="3 5" id="KW-0663">Pyridoxal phosphate</keyword>
<dbReference type="RefSeq" id="WP_096818765.1">
    <property type="nucleotide sequence ID" value="NZ_JXJU01000010.1"/>
</dbReference>
<dbReference type="Gene3D" id="3.20.20.10">
    <property type="entry name" value="Alanine racemase"/>
    <property type="match status" value="1"/>
</dbReference>
<dbReference type="GO" id="GO:0008836">
    <property type="term" value="F:diaminopimelate decarboxylase activity"/>
    <property type="evidence" value="ECO:0007669"/>
    <property type="project" value="InterPro"/>
</dbReference>
<keyword evidence="4" id="KW-0456">Lyase</keyword>
<dbReference type="GO" id="GO:0009089">
    <property type="term" value="P:lysine biosynthetic process via diaminopimelate"/>
    <property type="evidence" value="ECO:0007669"/>
    <property type="project" value="InterPro"/>
</dbReference>
<dbReference type="Gene3D" id="2.40.37.10">
    <property type="entry name" value="Lyase, Ornithine Decarboxylase, Chain A, domain 1"/>
    <property type="match status" value="1"/>
</dbReference>
<dbReference type="EMBL" id="JXJU01000010">
    <property type="protein sequence ID" value="PCR99208.1"/>
    <property type="molecule type" value="Genomic_DNA"/>
</dbReference>
<keyword evidence="2" id="KW-0210">Decarboxylase</keyword>
<protein>
    <submittedName>
        <fullName evidence="7">Diaminopimelate decarboxylase</fullName>
    </submittedName>
</protein>
<reference evidence="7 8" key="1">
    <citation type="submission" date="2014-12" db="EMBL/GenBank/DDBJ databases">
        <title>Draft genome sequences of 10 type strains of Lactococcus.</title>
        <authorList>
            <person name="Sun Z."/>
            <person name="Zhong Z."/>
            <person name="Liu W."/>
            <person name="Zhang W."/>
            <person name="Zhang H."/>
        </authorList>
    </citation>
    <scope>NUCLEOTIDE SEQUENCE [LARGE SCALE GENOMIC DNA]</scope>
    <source>
        <strain evidence="7 8">JCM 16395</strain>
    </source>
</reference>
<comment type="caution">
    <text evidence="7">The sequence shown here is derived from an EMBL/GenBank/DDBJ whole genome shotgun (WGS) entry which is preliminary data.</text>
</comment>
<dbReference type="PRINTS" id="PR01181">
    <property type="entry name" value="DAPDCRBXLASE"/>
</dbReference>
<proteinExistence type="predicted"/>
<evidence type="ECO:0000256" key="4">
    <source>
        <dbReference type="ARBA" id="ARBA00023239"/>
    </source>
</evidence>
<evidence type="ECO:0000313" key="7">
    <source>
        <dbReference type="EMBL" id="PCR99208.1"/>
    </source>
</evidence>
<dbReference type="STRING" id="1291764.GCA_001311235_02766"/>
<evidence type="ECO:0000256" key="2">
    <source>
        <dbReference type="ARBA" id="ARBA00022793"/>
    </source>
</evidence>
<accession>A0A2A5RJA7</accession>
<dbReference type="CDD" id="cd06828">
    <property type="entry name" value="PLPDE_III_DapDC"/>
    <property type="match status" value="1"/>
</dbReference>
<dbReference type="AlphaFoldDB" id="A0A2A5RJA7"/>
<dbReference type="PRINTS" id="PR01179">
    <property type="entry name" value="ODADCRBXLASE"/>
</dbReference>
<evidence type="ECO:0000259" key="6">
    <source>
        <dbReference type="Pfam" id="PF02784"/>
    </source>
</evidence>
<sequence length="421" mass="47414">MKKPFVTKNQLENIAAKYPTPFHIYDEKGIREKARALNKAFSWNKGYKEFFAVKATPTPAILKILHEEGCGVDCASYVELLMSDKCGFDGSEMMFSSNDTPKEEYLFAEKLGATINLDAYEHIVFLKSLTKTDGFKFPKTMSLRYNPGGVFAMGTKIMDNPEDSKFGMTKDQLIQGILDLQKLGVEQFGIHSFLASNTVTNDYYPELARQLFEFALEIRQKTGVTLDFINLSGGIGVNYRPEEVTNDIAVIGEGVHHVYDDVLVKNGIDQLKIYTELGRFMLAPHGLLATRVLHKKKTYRTYIGVDASAVNLMRPAFYDAYHHITVMGKENDKTSEIVDVTGSLCENNDKFAKERELPIIEEGDLLVIHDTGAHGFSMGYQYNAKLRSAEILLQEDGSAKLIRRAEKPEDYFATLMGYDFS</sequence>
<dbReference type="Pfam" id="PF02784">
    <property type="entry name" value="Orn_Arg_deC_N"/>
    <property type="match status" value="1"/>
</dbReference>
<evidence type="ECO:0000256" key="3">
    <source>
        <dbReference type="ARBA" id="ARBA00022898"/>
    </source>
</evidence>
<dbReference type="SUPFAM" id="SSF51419">
    <property type="entry name" value="PLP-binding barrel"/>
    <property type="match status" value="1"/>
</dbReference>
<organism evidence="7 8">
    <name type="scientific">Lactococcus fujiensis JCM 16395</name>
    <dbReference type="NCBI Taxonomy" id="1291764"/>
    <lineage>
        <taxon>Bacteria</taxon>
        <taxon>Bacillati</taxon>
        <taxon>Bacillota</taxon>
        <taxon>Bacilli</taxon>
        <taxon>Lactobacillales</taxon>
        <taxon>Streptococcaceae</taxon>
        <taxon>Lactococcus</taxon>
    </lineage>
</organism>
<dbReference type="InterPro" id="IPR029066">
    <property type="entry name" value="PLP-binding_barrel"/>
</dbReference>
<dbReference type="FunFam" id="3.20.20.10:FF:000003">
    <property type="entry name" value="Diaminopimelate decarboxylase"/>
    <property type="match status" value="1"/>
</dbReference>
<dbReference type="PANTHER" id="PTHR43727">
    <property type="entry name" value="DIAMINOPIMELATE DECARBOXYLASE"/>
    <property type="match status" value="1"/>
</dbReference>
<dbReference type="OrthoDB" id="9802241at2"/>
<feature type="active site" description="Proton donor" evidence="5">
    <location>
        <position position="345"/>
    </location>
</feature>